<evidence type="ECO:0000313" key="3">
    <source>
        <dbReference type="Proteomes" id="UP000236737"/>
    </source>
</evidence>
<keyword evidence="2" id="KW-0808">Transferase</keyword>
<accession>A0A1H5Y232</accession>
<dbReference type="PANTHER" id="PTHR43415:SF3">
    <property type="entry name" value="GNAT-FAMILY ACETYLTRANSFERASE"/>
    <property type="match status" value="1"/>
</dbReference>
<dbReference type="GO" id="GO:0016747">
    <property type="term" value="F:acyltransferase activity, transferring groups other than amino-acyl groups"/>
    <property type="evidence" value="ECO:0007669"/>
    <property type="project" value="InterPro"/>
</dbReference>
<feature type="domain" description="N-acetyltransferase" evidence="1">
    <location>
        <begin position="15"/>
        <end position="175"/>
    </location>
</feature>
<name>A0A1H5Y232_9FLAO</name>
<evidence type="ECO:0000313" key="2">
    <source>
        <dbReference type="EMBL" id="SEG17912.1"/>
    </source>
</evidence>
<dbReference type="PROSITE" id="PS51186">
    <property type="entry name" value="GNAT"/>
    <property type="match status" value="1"/>
</dbReference>
<dbReference type="AlphaFoldDB" id="A0A1H5Y232"/>
<organism evidence="2 3">
    <name type="scientific">Flavobacterium urumqiense</name>
    <dbReference type="NCBI Taxonomy" id="935224"/>
    <lineage>
        <taxon>Bacteria</taxon>
        <taxon>Pseudomonadati</taxon>
        <taxon>Bacteroidota</taxon>
        <taxon>Flavobacteriia</taxon>
        <taxon>Flavobacteriales</taxon>
        <taxon>Flavobacteriaceae</taxon>
        <taxon>Flavobacterium</taxon>
    </lineage>
</organism>
<dbReference type="Pfam" id="PF13302">
    <property type="entry name" value="Acetyltransf_3"/>
    <property type="match status" value="1"/>
</dbReference>
<dbReference type="EMBL" id="FNVP01000007">
    <property type="protein sequence ID" value="SEG17912.1"/>
    <property type="molecule type" value="Genomic_DNA"/>
</dbReference>
<dbReference type="InterPro" id="IPR000182">
    <property type="entry name" value="GNAT_dom"/>
</dbReference>
<dbReference type="InterPro" id="IPR016181">
    <property type="entry name" value="Acyl_CoA_acyltransferase"/>
</dbReference>
<sequence>MIDFNKEIFLKGDSISLRPLKIEDVTGRYGYWLNDAEITKYNSHGRFPMTQEKLVNFVKNSQNSSNNLVCAVITNETNEHIGNISLQSISWVDRNAEIAFMLGEKKYWGKGVMYEASKLLIDHAFKNLNLHRIHCGTSSDNTGMKKLAEKLGMINEGIRKEAIFNNGIYYDIVEYGILNKI</sequence>
<dbReference type="RefSeq" id="WP_103999963.1">
    <property type="nucleotide sequence ID" value="NZ_FNVP01000007.1"/>
</dbReference>
<keyword evidence="3" id="KW-1185">Reference proteome</keyword>
<protein>
    <submittedName>
        <fullName evidence="2">Protein N-acetyltransferase, RimJ/RimL family</fullName>
    </submittedName>
</protein>
<gene>
    <name evidence="2" type="ORF">SAMN04488130_10727</name>
</gene>
<dbReference type="Gene3D" id="3.40.630.30">
    <property type="match status" value="1"/>
</dbReference>
<proteinExistence type="predicted"/>
<dbReference type="PANTHER" id="PTHR43415">
    <property type="entry name" value="SPERMIDINE N(1)-ACETYLTRANSFERASE"/>
    <property type="match status" value="1"/>
</dbReference>
<dbReference type="OrthoDB" id="6290225at2"/>
<dbReference type="Proteomes" id="UP000236737">
    <property type="component" value="Unassembled WGS sequence"/>
</dbReference>
<reference evidence="3" key="1">
    <citation type="submission" date="2016-10" db="EMBL/GenBank/DDBJ databases">
        <authorList>
            <person name="Varghese N."/>
            <person name="Submissions S."/>
        </authorList>
    </citation>
    <scope>NUCLEOTIDE SEQUENCE [LARGE SCALE GENOMIC DNA]</scope>
    <source>
        <strain evidence="3">CGMCC 1.9230</strain>
    </source>
</reference>
<evidence type="ECO:0000259" key="1">
    <source>
        <dbReference type="PROSITE" id="PS51186"/>
    </source>
</evidence>
<dbReference type="SUPFAM" id="SSF55729">
    <property type="entry name" value="Acyl-CoA N-acyltransferases (Nat)"/>
    <property type="match status" value="1"/>
</dbReference>